<organism evidence="2 3">
    <name type="scientific">Stephania yunnanensis</name>
    <dbReference type="NCBI Taxonomy" id="152371"/>
    <lineage>
        <taxon>Eukaryota</taxon>
        <taxon>Viridiplantae</taxon>
        <taxon>Streptophyta</taxon>
        <taxon>Embryophyta</taxon>
        <taxon>Tracheophyta</taxon>
        <taxon>Spermatophyta</taxon>
        <taxon>Magnoliopsida</taxon>
        <taxon>Ranunculales</taxon>
        <taxon>Menispermaceae</taxon>
        <taxon>Menispermoideae</taxon>
        <taxon>Cissampelideae</taxon>
        <taxon>Stephania</taxon>
    </lineage>
</organism>
<reference evidence="2 3" key="1">
    <citation type="submission" date="2024-01" db="EMBL/GenBank/DDBJ databases">
        <title>Genome assemblies of Stephania.</title>
        <authorList>
            <person name="Yang L."/>
        </authorList>
    </citation>
    <scope>NUCLEOTIDE SEQUENCE [LARGE SCALE GENOMIC DNA]</scope>
    <source>
        <strain evidence="2">YNDBR</strain>
        <tissue evidence="2">Leaf</tissue>
    </source>
</reference>
<accession>A0AAP0DZ10</accession>
<sequence length="318" mass="36268">MAQLSTEFNETDFAEYDPTPYSGGYDIAATYGAPLAPSVSTCYPHSLSKPPNGSSEDPVNKSEVVQAITSSHDHESGLDQAKPAEDDEEEKSSSGSNNSNGNRLVDPSLDYLGNGYGVYGGDYGYDYGYGVYGSYSRDDLGPCAALFDYWPCLYRKDKMSFCDQQNDQVKNFCGNQWESAVDYLFGGWNPHGEIRDDVVTYNCRKHCAEEPISVLYDYNEELSQCVVYNHNDQYCPERPVSVQYDYNEESWSHQINRCEVYVEEVPPPHGEQPISVQSDYNEESWPQDTSHYEVYYEEPYLHPNYGEDWYEGYDEHFD</sequence>
<comment type="caution">
    <text evidence="2">The sequence shown here is derived from an EMBL/GenBank/DDBJ whole genome shotgun (WGS) entry which is preliminary data.</text>
</comment>
<feature type="region of interest" description="Disordered" evidence="1">
    <location>
        <begin position="1"/>
        <end position="28"/>
    </location>
</feature>
<gene>
    <name evidence="2" type="ORF">Syun_031188</name>
</gene>
<evidence type="ECO:0000313" key="3">
    <source>
        <dbReference type="Proteomes" id="UP001420932"/>
    </source>
</evidence>
<feature type="region of interest" description="Disordered" evidence="1">
    <location>
        <begin position="40"/>
        <end position="104"/>
    </location>
</feature>
<feature type="compositionally biased region" description="Polar residues" evidence="1">
    <location>
        <begin position="40"/>
        <end position="57"/>
    </location>
</feature>
<dbReference type="PANTHER" id="PTHR33971">
    <property type="entry name" value="OS06G0232000 PROTEIN"/>
    <property type="match status" value="1"/>
</dbReference>
<feature type="compositionally biased region" description="Low complexity" evidence="1">
    <location>
        <begin position="93"/>
        <end position="102"/>
    </location>
</feature>
<evidence type="ECO:0000313" key="2">
    <source>
        <dbReference type="EMBL" id="KAK9081742.1"/>
    </source>
</evidence>
<dbReference type="GO" id="GO:0070300">
    <property type="term" value="F:phosphatidic acid binding"/>
    <property type="evidence" value="ECO:0007669"/>
    <property type="project" value="InterPro"/>
</dbReference>
<dbReference type="Proteomes" id="UP001420932">
    <property type="component" value="Unassembled WGS sequence"/>
</dbReference>
<dbReference type="InterPro" id="IPR038943">
    <property type="entry name" value="PLDrp1-like"/>
</dbReference>
<dbReference type="PANTHER" id="PTHR33971:SF3">
    <property type="entry name" value="UBIQUITIN CARBOXYL-TERMINAL HYDROLASE 36"/>
    <property type="match status" value="1"/>
</dbReference>
<dbReference type="GO" id="GO:0004674">
    <property type="term" value="F:protein serine/threonine kinase activity"/>
    <property type="evidence" value="ECO:0007669"/>
    <property type="project" value="TreeGrafter"/>
</dbReference>
<protein>
    <submittedName>
        <fullName evidence="2">Uncharacterized protein</fullName>
    </submittedName>
</protein>
<name>A0AAP0DZ10_9MAGN</name>
<evidence type="ECO:0000256" key="1">
    <source>
        <dbReference type="SAM" id="MobiDB-lite"/>
    </source>
</evidence>
<dbReference type="AlphaFoldDB" id="A0AAP0DZ10"/>
<proteinExistence type="predicted"/>
<dbReference type="EMBL" id="JBBNAF010000046">
    <property type="protein sequence ID" value="KAK9081742.1"/>
    <property type="molecule type" value="Genomic_DNA"/>
</dbReference>
<keyword evidence="3" id="KW-1185">Reference proteome</keyword>